<dbReference type="InterPro" id="IPR002938">
    <property type="entry name" value="FAD-bd"/>
</dbReference>
<accession>A0ABP1G4L4</accession>
<keyword evidence="1" id="KW-0560">Oxidoreductase</keyword>
<gene>
    <name evidence="5" type="primary">g7511</name>
    <name evidence="5" type="ORF">VP750_LOCUS6431</name>
</gene>
<sequence length="546" mass="60605">MIAASFRTLHLDGKTRCDCPIKAFKLNGILRAPRDSVTKQYGSGHASKGAMSRLHSRKRSVLRPAAQTELSESQEEPGNGSTRGKVVIVGAGPAGALAAIYLAKQRYDVEVYEQRALPDPVNRNLDRSYHLAMSHRGMGAVEKVGVDMSRFREFPYRGSLLQSQNGTIQEVFHTPMSAKVLVERMELVRHLVDEAQRLAPDRITFRWSHPCQAVDISGRTVTFGQNGSSVKVDFDLLIGADGVNSRVRDEVSKQIAGFRQEWFGRMHRIDKFFHRVKPPPGAEMSTHKGELDTTATVLRFYYIDSPPPLSVGLFFIHNHSDGTYSGGISYTRADYTEEGSGGVFKTADDFGRAMSGLTMYPEEMRRDIAQHFMERPWYTSGSTLQVSRLTAPRVVLLGDAAHAVSAAFGQGVNSALEDCAVLGDIVAQEPDSIDAALERYERQRKPDVHALGTMDHQAEAFAGFRGKLNLSYWIFQTHLLIHGWLHRAFPGSFADPNLVPMMTIQRSSYSAIYGRIKRPFFVLLISALVAALAVASRLARSMLMRA</sequence>
<dbReference type="Gene3D" id="3.50.50.60">
    <property type="entry name" value="FAD/NAD(P)-binding domain"/>
    <property type="match status" value="1"/>
</dbReference>
<name>A0ABP1G4L4_9CHLO</name>
<feature type="transmembrane region" description="Helical" evidence="3">
    <location>
        <begin position="520"/>
        <end position="539"/>
    </location>
</feature>
<dbReference type="EMBL" id="CAXHTA020000011">
    <property type="protein sequence ID" value="CAL5224772.1"/>
    <property type="molecule type" value="Genomic_DNA"/>
</dbReference>
<keyword evidence="1" id="KW-0503">Monooxygenase</keyword>
<proteinExistence type="predicted"/>
<comment type="caution">
    <text evidence="5">The sequence shown here is derived from an EMBL/GenBank/DDBJ whole genome shotgun (WGS) entry which is preliminary data.</text>
</comment>
<protein>
    <submittedName>
        <fullName evidence="5">G7511 protein</fullName>
    </submittedName>
</protein>
<feature type="domain" description="FAD-binding" evidence="4">
    <location>
        <begin position="85"/>
        <end position="261"/>
    </location>
</feature>
<evidence type="ECO:0000259" key="4">
    <source>
        <dbReference type="Pfam" id="PF01494"/>
    </source>
</evidence>
<keyword evidence="3" id="KW-0812">Transmembrane</keyword>
<dbReference type="InterPro" id="IPR036188">
    <property type="entry name" value="FAD/NAD-bd_sf"/>
</dbReference>
<keyword evidence="3" id="KW-0472">Membrane</keyword>
<evidence type="ECO:0000256" key="1">
    <source>
        <dbReference type="ARBA" id="ARBA00023033"/>
    </source>
</evidence>
<organism evidence="5 6">
    <name type="scientific">Coccomyxa viridis</name>
    <dbReference type="NCBI Taxonomy" id="1274662"/>
    <lineage>
        <taxon>Eukaryota</taxon>
        <taxon>Viridiplantae</taxon>
        <taxon>Chlorophyta</taxon>
        <taxon>core chlorophytes</taxon>
        <taxon>Trebouxiophyceae</taxon>
        <taxon>Trebouxiophyceae incertae sedis</taxon>
        <taxon>Coccomyxaceae</taxon>
        <taxon>Coccomyxa</taxon>
    </lineage>
</organism>
<keyword evidence="6" id="KW-1185">Reference proteome</keyword>
<keyword evidence="3" id="KW-1133">Transmembrane helix</keyword>
<feature type="region of interest" description="Disordered" evidence="2">
    <location>
        <begin position="37"/>
        <end position="84"/>
    </location>
</feature>
<dbReference type="SUPFAM" id="SSF51905">
    <property type="entry name" value="FAD/NAD(P)-binding domain"/>
    <property type="match status" value="1"/>
</dbReference>
<evidence type="ECO:0000313" key="5">
    <source>
        <dbReference type="EMBL" id="CAL5224772.1"/>
    </source>
</evidence>
<dbReference type="Proteomes" id="UP001497392">
    <property type="component" value="Unassembled WGS sequence"/>
</dbReference>
<dbReference type="PRINTS" id="PR00420">
    <property type="entry name" value="RNGMNOXGNASE"/>
</dbReference>
<dbReference type="PANTHER" id="PTHR46028">
    <property type="entry name" value="KYNURENINE 3-MONOOXYGENASE"/>
    <property type="match status" value="1"/>
</dbReference>
<evidence type="ECO:0000256" key="2">
    <source>
        <dbReference type="SAM" id="MobiDB-lite"/>
    </source>
</evidence>
<reference evidence="5 6" key="1">
    <citation type="submission" date="2024-06" db="EMBL/GenBank/DDBJ databases">
        <authorList>
            <person name="Kraege A."/>
            <person name="Thomma B."/>
        </authorList>
    </citation>
    <scope>NUCLEOTIDE SEQUENCE [LARGE SCALE GENOMIC DNA]</scope>
</reference>
<dbReference type="Pfam" id="PF01494">
    <property type="entry name" value="FAD_binding_3"/>
    <property type="match status" value="2"/>
</dbReference>
<evidence type="ECO:0000313" key="6">
    <source>
        <dbReference type="Proteomes" id="UP001497392"/>
    </source>
</evidence>
<evidence type="ECO:0000256" key="3">
    <source>
        <dbReference type="SAM" id="Phobius"/>
    </source>
</evidence>
<feature type="domain" description="FAD-binding" evidence="4">
    <location>
        <begin position="385"/>
        <end position="450"/>
    </location>
</feature>
<dbReference type="PANTHER" id="PTHR46028:SF7">
    <property type="entry name" value="KYNURENINE 3-MONOOXYGENASE-RELATED"/>
    <property type="match status" value="1"/>
</dbReference>